<feature type="transmembrane region" description="Helical" evidence="2">
    <location>
        <begin position="6"/>
        <end position="25"/>
    </location>
</feature>
<evidence type="ECO:0000256" key="2">
    <source>
        <dbReference type="SAM" id="Phobius"/>
    </source>
</evidence>
<evidence type="ECO:0000313" key="4">
    <source>
        <dbReference type="Proteomes" id="UP001300763"/>
    </source>
</evidence>
<comment type="caution">
    <text evidence="3">The sequence shown here is derived from an EMBL/GenBank/DDBJ whole genome shotgun (WGS) entry which is preliminary data.</text>
</comment>
<keyword evidence="2" id="KW-1133">Transmembrane helix</keyword>
<accession>A0ABT5SZ47</accession>
<feature type="region of interest" description="Disordered" evidence="1">
    <location>
        <begin position="32"/>
        <end position="64"/>
    </location>
</feature>
<dbReference type="Proteomes" id="UP001300763">
    <property type="component" value="Unassembled WGS sequence"/>
</dbReference>
<keyword evidence="2" id="KW-0472">Membrane</keyword>
<sequence>MTTLLWVPVVLPPALMVLALLLDVLDRRLPPGQGGVGAPLPPAVGDGRRQGRTEPREIVDVSAA</sequence>
<protein>
    <submittedName>
        <fullName evidence="3">Uncharacterized protein</fullName>
    </submittedName>
</protein>
<gene>
    <name evidence="3" type="ORF">PGB27_21800</name>
</gene>
<proteinExistence type="predicted"/>
<feature type="compositionally biased region" description="Basic and acidic residues" evidence="1">
    <location>
        <begin position="46"/>
        <end position="64"/>
    </location>
</feature>
<organism evidence="3 4">
    <name type="scientific">Actinomycetospora lemnae</name>
    <dbReference type="NCBI Taxonomy" id="3019891"/>
    <lineage>
        <taxon>Bacteria</taxon>
        <taxon>Bacillati</taxon>
        <taxon>Actinomycetota</taxon>
        <taxon>Actinomycetes</taxon>
        <taxon>Pseudonocardiales</taxon>
        <taxon>Pseudonocardiaceae</taxon>
        <taxon>Actinomycetospora</taxon>
    </lineage>
</organism>
<reference evidence="3 4" key="1">
    <citation type="submission" date="2023-02" db="EMBL/GenBank/DDBJ databases">
        <title>Genome sequencing required for Actinomycetospora new species description.</title>
        <authorList>
            <person name="Saimee Y."/>
            <person name="Duangmal K."/>
        </authorList>
    </citation>
    <scope>NUCLEOTIDE SEQUENCE [LARGE SCALE GENOMIC DNA]</scope>
    <source>
        <strain evidence="3 4">DW7H6</strain>
    </source>
</reference>
<keyword evidence="4" id="KW-1185">Reference proteome</keyword>
<dbReference type="RefSeq" id="WP_274202517.1">
    <property type="nucleotide sequence ID" value="NZ_JAQZAO010000010.1"/>
</dbReference>
<evidence type="ECO:0000256" key="1">
    <source>
        <dbReference type="SAM" id="MobiDB-lite"/>
    </source>
</evidence>
<evidence type="ECO:0000313" key="3">
    <source>
        <dbReference type="EMBL" id="MDD7967986.1"/>
    </source>
</evidence>
<name>A0ABT5SZ47_9PSEU</name>
<keyword evidence="2" id="KW-0812">Transmembrane</keyword>
<dbReference type="EMBL" id="JAQZAO010000010">
    <property type="protein sequence ID" value="MDD7967986.1"/>
    <property type="molecule type" value="Genomic_DNA"/>
</dbReference>